<sequence length="84" mass="9925">MKKKYKHPSYYLISSAMDGDETAIEKLLAFYDPYISKCCLRPLYDEYGNVYIVVDMELKGRIREALTKMILDFEIDIDIETEEE</sequence>
<reference evidence="2 3" key="1">
    <citation type="submission" date="2018-08" db="EMBL/GenBank/DDBJ databases">
        <title>A genome reference for cultivated species of the human gut microbiota.</title>
        <authorList>
            <person name="Zou Y."/>
            <person name="Xue W."/>
            <person name="Luo G."/>
        </authorList>
    </citation>
    <scope>NUCLEOTIDE SEQUENCE [LARGE SCALE GENOMIC DNA]</scope>
    <source>
        <strain evidence="2 3">OF01-2LB</strain>
    </source>
</reference>
<accession>A0A3E2VXJ3</accession>
<evidence type="ECO:0000259" key="1">
    <source>
        <dbReference type="Pfam" id="PF12645"/>
    </source>
</evidence>
<comment type="caution">
    <text evidence="2">The sequence shown here is derived from an EMBL/GenBank/DDBJ whole genome shotgun (WGS) entry which is preliminary data.</text>
</comment>
<dbReference type="RefSeq" id="WP_117442906.1">
    <property type="nucleotide sequence ID" value="NZ_JAJTIM010000149.1"/>
</dbReference>
<dbReference type="Pfam" id="PF12645">
    <property type="entry name" value="HTH_16"/>
    <property type="match status" value="1"/>
</dbReference>
<feature type="domain" description="Helix-turn-helix conjugative transposon-like" evidence="1">
    <location>
        <begin position="10"/>
        <end position="74"/>
    </location>
</feature>
<dbReference type="Proteomes" id="UP000260025">
    <property type="component" value="Unassembled WGS sequence"/>
</dbReference>
<dbReference type="InterPro" id="IPR024760">
    <property type="entry name" value="HTH_dom_conjug_TS-like"/>
</dbReference>
<gene>
    <name evidence="2" type="ORF">DXA38_09040</name>
</gene>
<evidence type="ECO:0000313" key="3">
    <source>
        <dbReference type="Proteomes" id="UP000260025"/>
    </source>
</evidence>
<dbReference type="EMBL" id="QVEV01000010">
    <property type="protein sequence ID" value="RGC16112.1"/>
    <property type="molecule type" value="Genomic_DNA"/>
</dbReference>
<proteinExistence type="predicted"/>
<evidence type="ECO:0000313" key="2">
    <source>
        <dbReference type="EMBL" id="RGC16112.1"/>
    </source>
</evidence>
<dbReference type="AlphaFoldDB" id="A0A3E2VXJ3"/>
<organism evidence="2 3">
    <name type="scientific">Clostridium innocuum</name>
    <dbReference type="NCBI Taxonomy" id="1522"/>
    <lineage>
        <taxon>Bacteria</taxon>
        <taxon>Bacillati</taxon>
        <taxon>Bacillota</taxon>
        <taxon>Clostridia</taxon>
        <taxon>Eubacteriales</taxon>
        <taxon>Clostridiaceae</taxon>
        <taxon>Clostridium</taxon>
    </lineage>
</organism>
<dbReference type="OrthoDB" id="9801453at2"/>
<protein>
    <submittedName>
        <fullName evidence="2">Helix-turn-helix domain-containing protein</fullName>
    </submittedName>
</protein>
<name>A0A3E2VXJ3_CLOIN</name>